<organism evidence="2 3">
    <name type="scientific">Homarus americanus</name>
    <name type="common">American lobster</name>
    <dbReference type="NCBI Taxonomy" id="6706"/>
    <lineage>
        <taxon>Eukaryota</taxon>
        <taxon>Metazoa</taxon>
        <taxon>Ecdysozoa</taxon>
        <taxon>Arthropoda</taxon>
        <taxon>Crustacea</taxon>
        <taxon>Multicrustacea</taxon>
        <taxon>Malacostraca</taxon>
        <taxon>Eumalacostraca</taxon>
        <taxon>Eucarida</taxon>
        <taxon>Decapoda</taxon>
        <taxon>Pleocyemata</taxon>
        <taxon>Astacidea</taxon>
        <taxon>Nephropoidea</taxon>
        <taxon>Nephropidae</taxon>
        <taxon>Homarus</taxon>
    </lineage>
</organism>
<protein>
    <submittedName>
        <fullName evidence="2">Putative EB module-containing protein 2</fullName>
    </submittedName>
</protein>
<keyword evidence="3" id="KW-1185">Reference proteome</keyword>
<name>A0A8J5K527_HOMAM</name>
<dbReference type="InterPro" id="IPR016187">
    <property type="entry name" value="CTDL_fold"/>
</dbReference>
<dbReference type="InterPro" id="IPR016186">
    <property type="entry name" value="C-type_lectin-like/link_sf"/>
</dbReference>
<accession>A0A8J5K527</accession>
<gene>
    <name evidence="2" type="ORF">Hamer_G024686</name>
</gene>
<dbReference type="EMBL" id="JAHLQT010013550">
    <property type="protein sequence ID" value="KAG7170777.1"/>
    <property type="molecule type" value="Genomic_DNA"/>
</dbReference>
<sequence length="321" mass="35042">MLYVGVVVGVVMVLGGTIALDEKLYQRYKNNAATGSIAVVKEFSSRLHCGLASMQLSGEGYNLKTTAEDKYECTIFSVVDGVLSDTDNNFYCGGGVCKEVGESCTEDWECFVLTEGATCVLGTCDCDLGYDPTDGVCEVGEDCEADVQCLATSNETKCDPTKKCTCAQYYKPNATGNGYYAAYGFVAYNGRWVYHLPGLRPISWEKAFTLCDDLFSTMFKPRDASEWGWMEQKTGSVLNTLAMFPINDRDQEGVLMWNNGTAVGGENYLKWSSGSPKASNTPIANCVGMVPSILFVSPEYLKFIECSKDNLLTSVFCEADV</sequence>
<dbReference type="InterPro" id="IPR001304">
    <property type="entry name" value="C-type_lectin-like"/>
</dbReference>
<evidence type="ECO:0000259" key="1">
    <source>
        <dbReference type="PROSITE" id="PS50041"/>
    </source>
</evidence>
<reference evidence="2" key="1">
    <citation type="journal article" date="2021" name="Sci. Adv.">
        <title>The American lobster genome reveals insights on longevity, neural, and immune adaptations.</title>
        <authorList>
            <person name="Polinski J.M."/>
            <person name="Zimin A.V."/>
            <person name="Clark K.F."/>
            <person name="Kohn A.B."/>
            <person name="Sadowski N."/>
            <person name="Timp W."/>
            <person name="Ptitsyn A."/>
            <person name="Khanna P."/>
            <person name="Romanova D.Y."/>
            <person name="Williams P."/>
            <person name="Greenwood S.J."/>
            <person name="Moroz L.L."/>
            <person name="Walt D.R."/>
            <person name="Bodnar A.G."/>
        </authorList>
    </citation>
    <scope>NUCLEOTIDE SEQUENCE</scope>
    <source>
        <strain evidence="2">GMGI-L3</strain>
    </source>
</reference>
<evidence type="ECO:0000313" key="2">
    <source>
        <dbReference type="EMBL" id="KAG7170777.1"/>
    </source>
</evidence>
<dbReference type="Proteomes" id="UP000747542">
    <property type="component" value="Unassembled WGS sequence"/>
</dbReference>
<dbReference type="SUPFAM" id="SSF56436">
    <property type="entry name" value="C-type lectin-like"/>
    <property type="match status" value="1"/>
</dbReference>
<dbReference type="AlphaFoldDB" id="A0A8J5K527"/>
<evidence type="ECO:0000313" key="3">
    <source>
        <dbReference type="Proteomes" id="UP000747542"/>
    </source>
</evidence>
<proteinExistence type="predicted"/>
<dbReference type="Gene3D" id="3.10.100.10">
    <property type="entry name" value="Mannose-Binding Protein A, subunit A"/>
    <property type="match status" value="1"/>
</dbReference>
<comment type="caution">
    <text evidence="2">The sequence shown here is derived from an EMBL/GenBank/DDBJ whole genome shotgun (WGS) entry which is preliminary data.</text>
</comment>
<dbReference type="PROSITE" id="PS50041">
    <property type="entry name" value="C_TYPE_LECTIN_2"/>
    <property type="match status" value="1"/>
</dbReference>
<feature type="domain" description="C-type lectin" evidence="1">
    <location>
        <begin position="189"/>
        <end position="289"/>
    </location>
</feature>